<keyword evidence="16" id="KW-1185">Reference proteome</keyword>
<dbReference type="OrthoDB" id="10253254at2759"/>
<feature type="domain" description="Helicase ATP-binding" evidence="12">
    <location>
        <begin position="308"/>
        <end position="472"/>
    </location>
</feature>
<dbReference type="FunFam" id="3.40.50.300:FF:000007">
    <property type="entry name" value="Pre-mRNA-splicing factor ATP-dependent RNA helicase"/>
    <property type="match status" value="1"/>
</dbReference>
<dbReference type="Pfam" id="PF04408">
    <property type="entry name" value="WHD_HA2"/>
    <property type="match status" value="1"/>
</dbReference>
<dbReference type="GO" id="GO:0040022">
    <property type="term" value="P:feminization of hermaphroditic germ-line"/>
    <property type="evidence" value="ECO:0007669"/>
    <property type="project" value="UniProtKB-ARBA"/>
</dbReference>
<dbReference type="Gene3D" id="3.40.50.300">
    <property type="entry name" value="P-loop containing nucleotide triphosphate hydrolases"/>
    <property type="match status" value="2"/>
</dbReference>
<dbReference type="SMART" id="SM00847">
    <property type="entry name" value="HA2"/>
    <property type="match status" value="1"/>
</dbReference>
<feature type="compositionally biased region" description="Basic residues" evidence="11">
    <location>
        <begin position="32"/>
        <end position="47"/>
    </location>
</feature>
<dbReference type="EMBL" id="CAJFCV020000002">
    <property type="protein sequence ID" value="CAG9097210.1"/>
    <property type="molecule type" value="Genomic_DNA"/>
</dbReference>
<comment type="catalytic activity">
    <reaction evidence="10">
        <text>ATP + H2O = ADP + phosphate + H(+)</text>
        <dbReference type="Rhea" id="RHEA:13065"/>
        <dbReference type="ChEBI" id="CHEBI:15377"/>
        <dbReference type="ChEBI" id="CHEBI:15378"/>
        <dbReference type="ChEBI" id="CHEBI:30616"/>
        <dbReference type="ChEBI" id="CHEBI:43474"/>
        <dbReference type="ChEBI" id="CHEBI:456216"/>
        <dbReference type="EC" id="3.6.4.13"/>
    </reaction>
</comment>
<dbReference type="PROSITE" id="PS51194">
    <property type="entry name" value="HELICASE_CTER"/>
    <property type="match status" value="1"/>
</dbReference>
<feature type="region of interest" description="Disordered" evidence="11">
    <location>
        <begin position="20"/>
        <end position="80"/>
    </location>
</feature>
<evidence type="ECO:0000256" key="11">
    <source>
        <dbReference type="SAM" id="MobiDB-lite"/>
    </source>
</evidence>
<organism evidence="15 17">
    <name type="scientific">Bursaphelenchus xylophilus</name>
    <name type="common">Pinewood nematode worm</name>
    <name type="synonym">Aphelenchoides xylophilus</name>
    <dbReference type="NCBI Taxonomy" id="6326"/>
    <lineage>
        <taxon>Eukaryota</taxon>
        <taxon>Metazoa</taxon>
        <taxon>Ecdysozoa</taxon>
        <taxon>Nematoda</taxon>
        <taxon>Chromadorea</taxon>
        <taxon>Rhabditida</taxon>
        <taxon>Tylenchina</taxon>
        <taxon>Tylenchomorpha</taxon>
        <taxon>Aphelenchoidea</taxon>
        <taxon>Aphelenchoididae</taxon>
        <taxon>Bursaphelenchus</taxon>
    </lineage>
</organism>
<dbReference type="GO" id="GO:0003723">
    <property type="term" value="F:RNA binding"/>
    <property type="evidence" value="ECO:0007669"/>
    <property type="project" value="TreeGrafter"/>
</dbReference>
<dbReference type="GO" id="GO:0071013">
    <property type="term" value="C:catalytic step 2 spliceosome"/>
    <property type="evidence" value="ECO:0007669"/>
    <property type="project" value="TreeGrafter"/>
</dbReference>
<evidence type="ECO:0000256" key="5">
    <source>
        <dbReference type="ARBA" id="ARBA00022801"/>
    </source>
</evidence>
<dbReference type="InterPro" id="IPR027417">
    <property type="entry name" value="P-loop_NTPase"/>
</dbReference>
<dbReference type="Proteomes" id="UP000659654">
    <property type="component" value="Unassembled WGS sequence"/>
</dbReference>
<dbReference type="InterPro" id="IPR002464">
    <property type="entry name" value="DNA/RNA_helicase_DEAH_CS"/>
</dbReference>
<accession>A0A1I7RQ60</accession>
<dbReference type="PANTHER" id="PTHR18934:SF83">
    <property type="entry name" value="PRE-MRNA-SPLICING FACTOR ATP-DEPENDENT RNA HELICASE DHX16"/>
    <property type="match status" value="1"/>
</dbReference>
<keyword evidence="8" id="KW-0508">mRNA splicing</keyword>
<proteinExistence type="predicted"/>
<dbReference type="Pfam" id="PF00270">
    <property type="entry name" value="DEAD"/>
    <property type="match status" value="1"/>
</dbReference>
<dbReference type="PROSITE" id="PS51192">
    <property type="entry name" value="HELICASE_ATP_BIND_1"/>
    <property type="match status" value="1"/>
</dbReference>
<dbReference type="SMR" id="A0A1I7RQ60"/>
<reference evidence="14" key="2">
    <citation type="submission" date="2020-09" db="EMBL/GenBank/DDBJ databases">
        <authorList>
            <person name="Kikuchi T."/>
        </authorList>
    </citation>
    <scope>NUCLEOTIDE SEQUENCE</scope>
    <source>
        <strain evidence="14">Ka4C1</strain>
    </source>
</reference>
<dbReference type="GO" id="GO:0003724">
    <property type="term" value="F:RNA helicase activity"/>
    <property type="evidence" value="ECO:0007669"/>
    <property type="project" value="UniProtKB-EC"/>
</dbReference>
<evidence type="ECO:0000256" key="3">
    <source>
        <dbReference type="ARBA" id="ARBA00022664"/>
    </source>
</evidence>
<keyword evidence="3" id="KW-0507">mRNA processing</keyword>
<sequence>MPNDAAALLKRYNKTAKVIDDSDSDDQVVTIKKSKSVSKKHMRKRKHSESDDDQDLPQASSVKETTGYEELDIIEKEEEDDIRERDALDQRIRLRNNLSQKKVMSFRDAKEREEAQKRLNVLSGTAKDQREIVKKMREESRKKYLPKRKEDKLYETRRYIEETEKYFNEEELTERERNELEYKKTVLKFADQFEDAGKIVKQKRYHLPDASKKIIDEPEEEERRMGDARRWEEEQLHSAMFKLGAKDRKADELDILLEDLKVDFTEAVTMSGENEEKKPVLSALEKKKLSLAETRKTLPVYSFRDEFLEAVADNQVLIVVAETGSGKTTQLPQYLYEAGYCKDGKRIGCTQPRRVAAMSVATRVAEEVGTKLGHEVGYTIRFEDCTSEKTRIKYMTDGMLLRELLNEPDLGTYSVMMIDEAHERTLHTDILFGLVKDIAKFRPDLKLLISSATLDADKFSQFFDDANIFKIPGRRFPVDIFYTKAPEADPLKAAETTVLQIHLTQGLPGDILVFLTGQEEIESMEEALNERIKHLGKRIKQLIVVPVYANLPSELQQKIFEPTPSDARKVVLATNIAETSVTIDGISYVIDPGFVKQNSYDSRSGVEHLQIVTVSKAAANQRAGRAGRTGPGKCFRLYTPHAYKNELDDQPIPEIQRTNLANVILMLLTLGIDDVVHFDYLDPPPNETVAAALEHLFALGALNHKGILTKLGRRMAEFPCDPAMSKMIVMAEKYGCTSEIISIASMLSVNAAIFYRPKNQIIHADTARKGFWSPAGDHITLLHVYERWKEANYSVQWCVDNFVQYRTLKRARDIRDQLEALLEKVEIALTSNDDPTPIRKAIASGFFYNIAALDKTGAYKTVRNRHTVQIHPHSSLFEDRPRWVIYHQLMATTKEYMREVIEVESSWINEVAPHYYKTFHLDEMAKKKMPKSMGKSKNDLERD</sequence>
<dbReference type="PANTHER" id="PTHR18934">
    <property type="entry name" value="ATP-DEPENDENT RNA HELICASE"/>
    <property type="match status" value="1"/>
</dbReference>
<dbReference type="PROSITE" id="PS00690">
    <property type="entry name" value="DEAH_ATP_HELICASE"/>
    <property type="match status" value="1"/>
</dbReference>
<evidence type="ECO:0000313" key="14">
    <source>
        <dbReference type="EMBL" id="CAD5215395.1"/>
    </source>
</evidence>
<dbReference type="FunFam" id="1.20.120.1080:FF:000001">
    <property type="entry name" value="Pre-mRNA-splicing factor ATP-dependent RNA helicase"/>
    <property type="match status" value="1"/>
</dbReference>
<dbReference type="FunFam" id="1.10.10.2130:FF:000001">
    <property type="entry name" value="Pre-mRNA-splicing factor ATP-dependent RNA helicase"/>
    <property type="match status" value="1"/>
</dbReference>
<evidence type="ECO:0000313" key="15">
    <source>
        <dbReference type="Proteomes" id="UP000095284"/>
    </source>
</evidence>
<dbReference type="InterPro" id="IPR014001">
    <property type="entry name" value="Helicase_ATP-bd"/>
</dbReference>
<evidence type="ECO:0000313" key="17">
    <source>
        <dbReference type="WBParaSite" id="BXY_0285200.1"/>
    </source>
</evidence>
<dbReference type="InterPro" id="IPR011545">
    <property type="entry name" value="DEAD/DEAH_box_helicase_dom"/>
</dbReference>
<keyword evidence="5" id="KW-0378">Hydrolase</keyword>
<dbReference type="GO" id="GO:0005524">
    <property type="term" value="F:ATP binding"/>
    <property type="evidence" value="ECO:0007669"/>
    <property type="project" value="UniProtKB-KW"/>
</dbReference>
<evidence type="ECO:0000256" key="7">
    <source>
        <dbReference type="ARBA" id="ARBA00022840"/>
    </source>
</evidence>
<dbReference type="WBParaSite" id="BXY_0285200.1">
    <property type="protein sequence ID" value="BXY_0285200.1"/>
    <property type="gene ID" value="BXY_0285200"/>
</dbReference>
<evidence type="ECO:0000256" key="9">
    <source>
        <dbReference type="ARBA" id="ARBA00023242"/>
    </source>
</evidence>
<evidence type="ECO:0000256" key="4">
    <source>
        <dbReference type="ARBA" id="ARBA00022741"/>
    </source>
</evidence>
<dbReference type="GO" id="GO:0016787">
    <property type="term" value="F:hydrolase activity"/>
    <property type="evidence" value="ECO:0007669"/>
    <property type="project" value="UniProtKB-KW"/>
</dbReference>
<dbReference type="GO" id="GO:0008380">
    <property type="term" value="P:RNA splicing"/>
    <property type="evidence" value="ECO:0007669"/>
    <property type="project" value="UniProtKB-KW"/>
</dbReference>
<dbReference type="FunFam" id="3.40.50.300:FF:000726">
    <property type="entry name" value="Pre-mRNA-splicing factor ATP-dependent RNA helicase"/>
    <property type="match status" value="1"/>
</dbReference>
<dbReference type="Gene3D" id="1.20.120.1080">
    <property type="match status" value="1"/>
</dbReference>
<dbReference type="InterPro" id="IPR007502">
    <property type="entry name" value="Helicase-assoc_dom"/>
</dbReference>
<protein>
    <recommendedName>
        <fullName evidence="2">RNA helicase</fullName>
        <ecNumber evidence="2">3.6.4.13</ecNumber>
    </recommendedName>
</protein>
<dbReference type="Pfam" id="PF21010">
    <property type="entry name" value="HA2_C"/>
    <property type="match status" value="1"/>
</dbReference>
<dbReference type="Proteomes" id="UP000582659">
    <property type="component" value="Unassembled WGS sequence"/>
</dbReference>
<dbReference type="eggNOG" id="KOG0923">
    <property type="taxonomic scope" value="Eukaryota"/>
</dbReference>
<name>A0A1I7RQ60_BURXY</name>
<dbReference type="GO" id="GO:0006397">
    <property type="term" value="P:mRNA processing"/>
    <property type="evidence" value="ECO:0007669"/>
    <property type="project" value="UniProtKB-KW"/>
</dbReference>
<keyword evidence="7" id="KW-0067">ATP-binding</keyword>
<dbReference type="EMBL" id="CAJFDI010000002">
    <property type="protein sequence ID" value="CAD5215395.1"/>
    <property type="molecule type" value="Genomic_DNA"/>
</dbReference>
<dbReference type="CDD" id="cd18791">
    <property type="entry name" value="SF2_C_RHA"/>
    <property type="match status" value="1"/>
</dbReference>
<dbReference type="SUPFAM" id="SSF52540">
    <property type="entry name" value="P-loop containing nucleoside triphosphate hydrolases"/>
    <property type="match status" value="1"/>
</dbReference>
<evidence type="ECO:0000256" key="8">
    <source>
        <dbReference type="ARBA" id="ARBA00023187"/>
    </source>
</evidence>
<dbReference type="SMART" id="SM00490">
    <property type="entry name" value="HELICc"/>
    <property type="match status" value="1"/>
</dbReference>
<dbReference type="SMART" id="SM00487">
    <property type="entry name" value="DEXDc"/>
    <property type="match status" value="1"/>
</dbReference>
<keyword evidence="6" id="KW-0347">Helicase</keyword>
<feature type="domain" description="Helicase C-terminal" evidence="13">
    <location>
        <begin position="497"/>
        <end position="671"/>
    </location>
</feature>
<dbReference type="AlphaFoldDB" id="A0A1I7RQ60"/>
<evidence type="ECO:0000313" key="16">
    <source>
        <dbReference type="Proteomes" id="UP000659654"/>
    </source>
</evidence>
<dbReference type="InterPro" id="IPR011709">
    <property type="entry name" value="DEAD-box_helicase_OB_fold"/>
</dbReference>
<gene>
    <name evidence="14" type="ORF">BXYJ_LOCUS4008</name>
</gene>
<evidence type="ECO:0000259" key="12">
    <source>
        <dbReference type="PROSITE" id="PS51192"/>
    </source>
</evidence>
<keyword evidence="4" id="KW-0547">Nucleotide-binding</keyword>
<keyword evidence="9" id="KW-0539">Nucleus</keyword>
<dbReference type="Pfam" id="PF00271">
    <property type="entry name" value="Helicase_C"/>
    <property type="match status" value="1"/>
</dbReference>
<reference evidence="17" key="1">
    <citation type="submission" date="2016-11" db="UniProtKB">
        <authorList>
            <consortium name="WormBaseParasite"/>
        </authorList>
    </citation>
    <scope>IDENTIFICATION</scope>
</reference>
<dbReference type="GO" id="GO:0071006">
    <property type="term" value="C:U2-type catalytic step 1 spliceosome"/>
    <property type="evidence" value="ECO:0007669"/>
    <property type="project" value="UniProtKB-ARBA"/>
</dbReference>
<feature type="compositionally biased region" description="Acidic residues" evidence="11">
    <location>
        <begin position="67"/>
        <end position="80"/>
    </location>
</feature>
<evidence type="ECO:0000256" key="1">
    <source>
        <dbReference type="ARBA" id="ARBA00004123"/>
    </source>
</evidence>
<comment type="subcellular location">
    <subcellularLocation>
        <location evidence="1">Nucleus</location>
    </subcellularLocation>
</comment>
<dbReference type="EC" id="3.6.4.13" evidence="2"/>
<dbReference type="Proteomes" id="UP000095284">
    <property type="component" value="Unplaced"/>
</dbReference>
<evidence type="ECO:0000256" key="6">
    <source>
        <dbReference type="ARBA" id="ARBA00022806"/>
    </source>
</evidence>
<evidence type="ECO:0000256" key="2">
    <source>
        <dbReference type="ARBA" id="ARBA00012552"/>
    </source>
</evidence>
<evidence type="ECO:0000259" key="13">
    <source>
        <dbReference type="PROSITE" id="PS51194"/>
    </source>
</evidence>
<evidence type="ECO:0000256" key="10">
    <source>
        <dbReference type="ARBA" id="ARBA00047984"/>
    </source>
</evidence>
<dbReference type="InterPro" id="IPR001650">
    <property type="entry name" value="Helicase_C-like"/>
</dbReference>
<dbReference type="InterPro" id="IPR048333">
    <property type="entry name" value="HA2_WH"/>
</dbReference>
<dbReference type="Pfam" id="PF07717">
    <property type="entry name" value="OB_NTP_bind"/>
    <property type="match status" value="1"/>
</dbReference>